<accession>A0A6M3LSH8</accession>
<dbReference type="AlphaFoldDB" id="A0A6M3LSH8"/>
<name>A0A6M3LSH8_9ZZZZ</name>
<evidence type="ECO:0000313" key="1">
    <source>
        <dbReference type="EMBL" id="QJA76858.1"/>
    </source>
</evidence>
<reference evidence="2" key="1">
    <citation type="submission" date="2020-03" db="EMBL/GenBank/DDBJ databases">
        <title>The deep terrestrial virosphere.</title>
        <authorList>
            <person name="Holmfeldt K."/>
            <person name="Nilsson E."/>
            <person name="Simone D."/>
            <person name="Lopez-Fernandez M."/>
            <person name="Wu X."/>
            <person name="de Brujin I."/>
            <person name="Lundin D."/>
            <person name="Andersson A."/>
            <person name="Bertilsson S."/>
            <person name="Dopson M."/>
        </authorList>
    </citation>
    <scope>NUCLEOTIDE SEQUENCE</scope>
    <source>
        <strain evidence="1">MM415A01412</strain>
        <strain evidence="2">MM415B05302</strain>
    </source>
</reference>
<evidence type="ECO:0000313" key="2">
    <source>
        <dbReference type="EMBL" id="QJA95535.1"/>
    </source>
</evidence>
<protein>
    <submittedName>
        <fullName evidence="2">Uncharacterized protein</fullName>
    </submittedName>
</protein>
<dbReference type="EMBL" id="MT143322">
    <property type="protein sequence ID" value="QJA95535.1"/>
    <property type="molecule type" value="Genomic_DNA"/>
</dbReference>
<dbReference type="EMBL" id="MT142248">
    <property type="protein sequence ID" value="QJA76858.1"/>
    <property type="molecule type" value="Genomic_DNA"/>
</dbReference>
<sequence length="51" mass="6063">MERIMTKRQINTLLCKCINHEDNATTPAGRKYWDAQYKRLRALAVRLGWID</sequence>
<organism evidence="2">
    <name type="scientific">viral metagenome</name>
    <dbReference type="NCBI Taxonomy" id="1070528"/>
    <lineage>
        <taxon>unclassified sequences</taxon>
        <taxon>metagenomes</taxon>
        <taxon>organismal metagenomes</taxon>
    </lineage>
</organism>
<gene>
    <name evidence="1" type="ORF">MM415A01412_0006</name>
    <name evidence="2" type="ORF">MM415B05302_0008</name>
</gene>
<proteinExistence type="predicted"/>